<evidence type="ECO:0000313" key="2">
    <source>
        <dbReference type="EMBL" id="MEI4827945.1"/>
    </source>
</evidence>
<keyword evidence="1" id="KW-0812">Transmembrane</keyword>
<keyword evidence="1" id="KW-0472">Membrane</keyword>
<protein>
    <recommendedName>
        <fullName evidence="4">Group-specific protein</fullName>
    </recommendedName>
</protein>
<comment type="caution">
    <text evidence="2">The sequence shown here is derived from an EMBL/GenBank/DDBJ whole genome shotgun (WGS) entry which is preliminary data.</text>
</comment>
<accession>A0ABU8FPQ2</accession>
<feature type="transmembrane region" description="Helical" evidence="1">
    <location>
        <begin position="6"/>
        <end position="23"/>
    </location>
</feature>
<keyword evidence="1" id="KW-1133">Transmembrane helix</keyword>
<keyword evidence="3" id="KW-1185">Reference proteome</keyword>
<organism evidence="2 3">
    <name type="scientific">Bacillus yunxiaonensis</name>
    <dbReference type="NCBI Taxonomy" id="3127665"/>
    <lineage>
        <taxon>Bacteria</taxon>
        <taxon>Bacillati</taxon>
        <taxon>Bacillota</taxon>
        <taxon>Bacilli</taxon>
        <taxon>Bacillales</taxon>
        <taxon>Bacillaceae</taxon>
        <taxon>Bacillus</taxon>
    </lineage>
</organism>
<dbReference type="EMBL" id="JBAWSV010000001">
    <property type="protein sequence ID" value="MEI4827945.1"/>
    <property type="molecule type" value="Genomic_DNA"/>
</dbReference>
<reference evidence="2 3" key="1">
    <citation type="submission" date="2024-01" db="EMBL/GenBank/DDBJ databases">
        <title>Seven novel Bacillus-like species.</title>
        <authorList>
            <person name="Liu G."/>
        </authorList>
    </citation>
    <scope>NUCLEOTIDE SEQUENCE [LARGE SCALE GENOMIC DNA]</scope>
    <source>
        <strain evidence="2 3">FJAT-53711</strain>
    </source>
</reference>
<evidence type="ECO:0008006" key="4">
    <source>
        <dbReference type="Google" id="ProtNLM"/>
    </source>
</evidence>
<proteinExistence type="predicted"/>
<evidence type="ECO:0000256" key="1">
    <source>
        <dbReference type="SAM" id="Phobius"/>
    </source>
</evidence>
<name>A0ABU8FPQ2_9BACI</name>
<dbReference type="RefSeq" id="WP_336480363.1">
    <property type="nucleotide sequence ID" value="NZ_JBAWSV010000001.1"/>
</dbReference>
<dbReference type="Proteomes" id="UP001367922">
    <property type="component" value="Unassembled WGS sequence"/>
</dbReference>
<evidence type="ECO:0000313" key="3">
    <source>
        <dbReference type="Proteomes" id="UP001367922"/>
    </source>
</evidence>
<sequence>MEKTFTIVGISSIIFVAILLLTCPKEADFQKHLEDEYSIVCNEVSFNCTQKKDNKEEKLEFVSSDVQNRVFFMKIEQTFQTETGKKKTYSAIGILGMFLFSSEKTF</sequence>
<gene>
    <name evidence="2" type="ORF">WAX78_00450</name>
</gene>